<feature type="chain" id="PRO_5016319385" description="SGNH hydrolase-type esterase domain-containing protein" evidence="1">
    <location>
        <begin position="25"/>
        <end position="240"/>
    </location>
</feature>
<dbReference type="SUPFAM" id="SSF52266">
    <property type="entry name" value="SGNH hydrolase"/>
    <property type="match status" value="1"/>
</dbReference>
<dbReference type="CDD" id="cd04502">
    <property type="entry name" value="SGNH_hydrolase_like_7"/>
    <property type="match status" value="1"/>
</dbReference>
<proteinExistence type="predicted"/>
<feature type="domain" description="SGNH hydrolase-type esterase" evidence="2">
    <location>
        <begin position="66"/>
        <end position="211"/>
    </location>
</feature>
<keyword evidence="1" id="KW-0732">Signal</keyword>
<dbReference type="KEGG" id="rbd:ALSL_0820"/>
<reference evidence="4" key="1">
    <citation type="submission" date="2018-04" db="EMBL/GenBank/DDBJ databases">
        <authorList>
            <person name="Watanabe M."/>
            <person name="Kojima H."/>
        </authorList>
    </citation>
    <scope>NUCLEOTIDE SEQUENCE [LARGE SCALE GENOMIC DNA]</scope>
    <source>
        <strain evidence="4">Dysh456</strain>
    </source>
</reference>
<dbReference type="EMBL" id="AP018560">
    <property type="protein sequence ID" value="BBD79485.1"/>
    <property type="molecule type" value="Genomic_DNA"/>
</dbReference>
<evidence type="ECO:0000259" key="2">
    <source>
        <dbReference type="Pfam" id="PF13472"/>
    </source>
</evidence>
<dbReference type="GO" id="GO:0004622">
    <property type="term" value="F:phosphatidylcholine lysophospholipase activity"/>
    <property type="evidence" value="ECO:0007669"/>
    <property type="project" value="TreeGrafter"/>
</dbReference>
<gene>
    <name evidence="3" type="ORF">ALSL_0820</name>
</gene>
<dbReference type="RefSeq" id="WP_126536670.1">
    <property type="nucleotide sequence ID" value="NZ_AP018560.1"/>
</dbReference>
<organism evidence="3 4">
    <name type="scientific">Aerosticca soli</name>
    <dbReference type="NCBI Taxonomy" id="2010829"/>
    <lineage>
        <taxon>Bacteria</taxon>
        <taxon>Pseudomonadati</taxon>
        <taxon>Pseudomonadota</taxon>
        <taxon>Gammaproteobacteria</taxon>
        <taxon>Lysobacterales</taxon>
        <taxon>Rhodanobacteraceae</taxon>
        <taxon>Aerosticca</taxon>
    </lineage>
</organism>
<dbReference type="PANTHER" id="PTHR30383">
    <property type="entry name" value="THIOESTERASE 1/PROTEASE 1/LYSOPHOSPHOLIPASE L1"/>
    <property type="match status" value="1"/>
</dbReference>
<dbReference type="AlphaFoldDB" id="A0A2Z6E340"/>
<dbReference type="PROSITE" id="PS51257">
    <property type="entry name" value="PROKAR_LIPOPROTEIN"/>
    <property type="match status" value="1"/>
</dbReference>
<dbReference type="InterPro" id="IPR013830">
    <property type="entry name" value="SGNH_hydro"/>
</dbReference>
<evidence type="ECO:0000256" key="1">
    <source>
        <dbReference type="SAM" id="SignalP"/>
    </source>
</evidence>
<feature type="signal peptide" evidence="1">
    <location>
        <begin position="1"/>
        <end position="24"/>
    </location>
</feature>
<evidence type="ECO:0000313" key="3">
    <source>
        <dbReference type="EMBL" id="BBD79485.1"/>
    </source>
</evidence>
<sequence>MRACLRLRGLLGFIALLAACSIHAAADPARWQAAIDAFVAADRLHPPPPGSVLFTGSSSIVKWCTLEADFPGVPVLNRGFGGSTVAEVTAYADRVVLPYRPRLIVFYAGDNDIAEGHTPQRVATDVAAFVARVRRELPGVPIVYISIKPSPARWSLWPAMQEANRLIAAWAGGHDVRFVDVTKAMLGAKGRPRAELFGADGLHMNSAGYALWSARLRPVIAALSAAPQAASGVPAASASK</sequence>
<dbReference type="InterPro" id="IPR036514">
    <property type="entry name" value="SGNH_hydro_sf"/>
</dbReference>
<dbReference type="Pfam" id="PF13472">
    <property type="entry name" value="Lipase_GDSL_2"/>
    <property type="match status" value="1"/>
</dbReference>
<evidence type="ECO:0000313" key="4">
    <source>
        <dbReference type="Proteomes" id="UP000270530"/>
    </source>
</evidence>
<name>A0A2Z6E340_9GAMM</name>
<protein>
    <recommendedName>
        <fullName evidence="2">SGNH hydrolase-type esterase domain-containing protein</fullName>
    </recommendedName>
</protein>
<dbReference type="InterPro" id="IPR051532">
    <property type="entry name" value="Ester_Hydrolysis_Enzymes"/>
</dbReference>
<reference evidence="4" key="2">
    <citation type="submission" date="2018-06" db="EMBL/GenBank/DDBJ databases">
        <title>Genome sequence of Rhodanobacteraceae bacterium strain Dysh456.</title>
        <authorList>
            <person name="Fukui M."/>
        </authorList>
    </citation>
    <scope>NUCLEOTIDE SEQUENCE [LARGE SCALE GENOMIC DNA]</scope>
    <source>
        <strain evidence="4">Dysh456</strain>
    </source>
</reference>
<dbReference type="Proteomes" id="UP000270530">
    <property type="component" value="Chromosome"/>
</dbReference>
<dbReference type="OrthoDB" id="9790057at2"/>
<keyword evidence="4" id="KW-1185">Reference proteome</keyword>
<dbReference type="PANTHER" id="PTHR30383:SF5">
    <property type="entry name" value="SGNH HYDROLASE-TYPE ESTERASE DOMAIN-CONTAINING PROTEIN"/>
    <property type="match status" value="1"/>
</dbReference>
<accession>A0A2Z6E340</accession>
<dbReference type="Gene3D" id="3.40.50.1110">
    <property type="entry name" value="SGNH hydrolase"/>
    <property type="match status" value="1"/>
</dbReference>